<evidence type="ECO:0000313" key="2">
    <source>
        <dbReference type="EMBL" id="SVE23594.1"/>
    </source>
</evidence>
<keyword evidence="1" id="KW-1133">Transmembrane helix</keyword>
<keyword evidence="1" id="KW-0472">Membrane</keyword>
<keyword evidence="1" id="KW-0812">Transmembrane</keyword>
<feature type="transmembrane region" description="Helical" evidence="1">
    <location>
        <begin position="12"/>
        <end position="29"/>
    </location>
</feature>
<evidence type="ECO:0000256" key="1">
    <source>
        <dbReference type="SAM" id="Phobius"/>
    </source>
</evidence>
<dbReference type="AlphaFoldDB" id="A0A383BUM0"/>
<dbReference type="EMBL" id="UINC01203373">
    <property type="protein sequence ID" value="SVE23594.1"/>
    <property type="molecule type" value="Genomic_DNA"/>
</dbReference>
<organism evidence="2">
    <name type="scientific">marine metagenome</name>
    <dbReference type="NCBI Taxonomy" id="408172"/>
    <lineage>
        <taxon>unclassified sequences</taxon>
        <taxon>metagenomes</taxon>
        <taxon>ecological metagenomes</taxon>
    </lineage>
</organism>
<protein>
    <submittedName>
        <fullName evidence="2">Uncharacterized protein</fullName>
    </submittedName>
</protein>
<accession>A0A383BUM0</accession>
<feature type="non-terminal residue" evidence="2">
    <location>
        <position position="1"/>
    </location>
</feature>
<gene>
    <name evidence="2" type="ORF">METZ01_LOCUS476448</name>
</gene>
<reference evidence="2" key="1">
    <citation type="submission" date="2018-05" db="EMBL/GenBank/DDBJ databases">
        <authorList>
            <person name="Lanie J.A."/>
            <person name="Ng W.-L."/>
            <person name="Kazmierczak K.M."/>
            <person name="Andrzejewski T.M."/>
            <person name="Davidsen T.M."/>
            <person name="Wayne K.J."/>
            <person name="Tettelin H."/>
            <person name="Glass J.I."/>
            <person name="Rusch D."/>
            <person name="Podicherti R."/>
            <person name="Tsui H.-C.T."/>
            <person name="Winkler M.E."/>
        </authorList>
    </citation>
    <scope>NUCLEOTIDE SEQUENCE</scope>
</reference>
<name>A0A383BUM0_9ZZZZ</name>
<proteinExistence type="predicted"/>
<sequence>DNYNTLKTKDRKIAGILNFTFPGLGYLYIEMPQTAISTFFLESLLLLVLNNSFEQKTSGTSMLTGFLLTGIHLGATYGSIEQADKYNKMVYIKFNSSF</sequence>